<proteinExistence type="predicted"/>
<organism evidence="1">
    <name type="scientific">Anguilla anguilla</name>
    <name type="common">European freshwater eel</name>
    <name type="synonym">Muraena anguilla</name>
    <dbReference type="NCBI Taxonomy" id="7936"/>
    <lineage>
        <taxon>Eukaryota</taxon>
        <taxon>Metazoa</taxon>
        <taxon>Chordata</taxon>
        <taxon>Craniata</taxon>
        <taxon>Vertebrata</taxon>
        <taxon>Euteleostomi</taxon>
        <taxon>Actinopterygii</taxon>
        <taxon>Neopterygii</taxon>
        <taxon>Teleostei</taxon>
        <taxon>Anguilliformes</taxon>
        <taxon>Anguillidae</taxon>
        <taxon>Anguilla</taxon>
    </lineage>
</organism>
<dbReference type="EMBL" id="GBXM01018161">
    <property type="protein sequence ID" value="JAH90416.1"/>
    <property type="molecule type" value="Transcribed_RNA"/>
</dbReference>
<name>A0A0E9WJG3_ANGAN</name>
<reference evidence="1" key="2">
    <citation type="journal article" date="2015" name="Fish Shellfish Immunol.">
        <title>Early steps in the European eel (Anguilla anguilla)-Vibrio vulnificus interaction in the gills: Role of the RtxA13 toxin.</title>
        <authorList>
            <person name="Callol A."/>
            <person name="Pajuelo D."/>
            <person name="Ebbesson L."/>
            <person name="Teles M."/>
            <person name="MacKenzie S."/>
            <person name="Amaro C."/>
        </authorList>
    </citation>
    <scope>NUCLEOTIDE SEQUENCE</scope>
</reference>
<accession>A0A0E9WJG3</accession>
<evidence type="ECO:0000313" key="1">
    <source>
        <dbReference type="EMBL" id="JAH90416.1"/>
    </source>
</evidence>
<dbReference type="AlphaFoldDB" id="A0A0E9WJG3"/>
<reference evidence="1" key="1">
    <citation type="submission" date="2014-11" db="EMBL/GenBank/DDBJ databases">
        <authorList>
            <person name="Amaro Gonzalez C."/>
        </authorList>
    </citation>
    <scope>NUCLEOTIDE SEQUENCE</scope>
</reference>
<sequence length="30" mass="3513">MSIACCCYAFSRFVHTYTMKCTKSFSVLQR</sequence>
<protein>
    <submittedName>
        <fullName evidence="1">Uncharacterized protein</fullName>
    </submittedName>
</protein>